<dbReference type="RefSeq" id="YP_007007488.1">
    <property type="nucleotide sequence ID" value="NC_019526.1"/>
</dbReference>
<evidence type="ECO:0000313" key="2">
    <source>
        <dbReference type="Proteomes" id="UP000007524"/>
    </source>
</evidence>
<dbReference type="Proteomes" id="UP000007524">
    <property type="component" value="Segment"/>
</dbReference>
<sequence>MLKLHKVLDNAVVTDFFLSLNNEPKTAKEIVLSGYIASKSEIAHLESAFKSGDALYKKMQNTIEDLQYINLRDIVDNKLDISEEAREKLVSKLCYRCRTAKWNRIRSIITYDLSNIDSKSILERMLLNLQSNEWFYTAAQSHSEEIAYIRDYVIYSK</sequence>
<dbReference type="KEGG" id="vg:14012921"/>
<organism evidence="1 2">
    <name type="scientific">Klebsiella phage vB_KleM_RaK2</name>
    <dbReference type="NCBI Taxonomy" id="1147094"/>
    <lineage>
        <taxon>Viruses</taxon>
        <taxon>Duplodnaviria</taxon>
        <taxon>Heunggongvirae</taxon>
        <taxon>Uroviricota</taxon>
        <taxon>Caudoviricetes</taxon>
        <taxon>Alcyoneusvirus</taxon>
        <taxon>Alcyoneusvirus RaK2</taxon>
    </lineage>
</organism>
<proteinExistence type="predicted"/>
<protein>
    <submittedName>
        <fullName evidence="1">Uncharacterized protein</fullName>
    </submittedName>
</protein>
<gene>
    <name evidence="1" type="ORF">RaK2_00333</name>
</gene>
<name>H6X4E0_9CAUD</name>
<dbReference type="GeneID" id="14012921"/>
<evidence type="ECO:0000313" key="1">
    <source>
        <dbReference type="EMBL" id="AFA44606.1"/>
    </source>
</evidence>
<keyword evidence="2" id="KW-1185">Reference proteome</keyword>
<dbReference type="EMBL" id="JQ513383">
    <property type="protein sequence ID" value="AFA44606.1"/>
    <property type="molecule type" value="Genomic_DNA"/>
</dbReference>
<accession>H6X4E0</accession>
<reference evidence="1 2" key="1">
    <citation type="journal article" date="2012" name="J. Virol.">
        <title>Genome of Klebsiella sp.-Infecting Bacteriophage vB_KleM_RaK2.</title>
        <authorList>
            <person name="Simoliunas E."/>
            <person name="Kaliniene L."/>
            <person name="Truncaite L."/>
            <person name="Klausa V."/>
            <person name="Zajanckauskaite A."/>
            <person name="Meskys R."/>
        </authorList>
    </citation>
    <scope>NUCLEOTIDE SEQUENCE [LARGE SCALE GENOMIC DNA]</scope>
</reference>